<keyword evidence="13" id="KW-1185">Reference proteome</keyword>
<feature type="transmembrane region" description="Helical" evidence="9">
    <location>
        <begin position="59"/>
        <end position="76"/>
    </location>
</feature>
<dbReference type="EMBL" id="JAGSPA010000001">
    <property type="protein sequence ID" value="MBV7255342.1"/>
    <property type="molecule type" value="Genomic_DNA"/>
</dbReference>
<evidence type="ECO:0000256" key="7">
    <source>
        <dbReference type="ARBA" id="ARBA00023136"/>
    </source>
</evidence>
<feature type="transmembrane region" description="Helical" evidence="9">
    <location>
        <begin position="30"/>
        <end position="47"/>
    </location>
</feature>
<evidence type="ECO:0000313" key="13">
    <source>
        <dbReference type="Proteomes" id="UP000722336"/>
    </source>
</evidence>
<dbReference type="InterPro" id="IPR006153">
    <property type="entry name" value="Cation/H_exchanger_TM"/>
</dbReference>
<feature type="domain" description="RCK N-terminal" evidence="11">
    <location>
        <begin position="403"/>
        <end position="484"/>
    </location>
</feature>
<feature type="transmembrane region" description="Helical" evidence="9">
    <location>
        <begin position="273"/>
        <end position="290"/>
    </location>
</feature>
<protein>
    <submittedName>
        <fullName evidence="12">Sodium:proton antiporter</fullName>
    </submittedName>
</protein>
<feature type="transmembrane region" description="Helical" evidence="9">
    <location>
        <begin position="336"/>
        <end position="354"/>
    </location>
</feature>
<evidence type="ECO:0000313" key="12">
    <source>
        <dbReference type="EMBL" id="MBV7255342.1"/>
    </source>
</evidence>
<dbReference type="RefSeq" id="WP_218443636.1">
    <property type="nucleotide sequence ID" value="NZ_JAGSPA010000001.1"/>
</dbReference>
<feature type="transmembrane region" description="Helical" evidence="9">
    <location>
        <begin position="149"/>
        <end position="172"/>
    </location>
</feature>
<feature type="compositionally biased region" description="Basic and acidic residues" evidence="8">
    <location>
        <begin position="605"/>
        <end position="619"/>
    </location>
</feature>
<keyword evidence="4 9" id="KW-0812">Transmembrane</keyword>
<organism evidence="12 13">
    <name type="scientific">Pacificimonas pallii</name>
    <dbReference type="NCBI Taxonomy" id="2827236"/>
    <lineage>
        <taxon>Bacteria</taxon>
        <taxon>Pseudomonadati</taxon>
        <taxon>Pseudomonadota</taxon>
        <taxon>Alphaproteobacteria</taxon>
        <taxon>Sphingomonadales</taxon>
        <taxon>Sphingosinicellaceae</taxon>
        <taxon>Pacificimonas</taxon>
    </lineage>
</organism>
<name>A0ABS6SAF4_9SPHN</name>
<dbReference type="Pfam" id="PF00999">
    <property type="entry name" value="Na_H_Exchanger"/>
    <property type="match status" value="1"/>
</dbReference>
<keyword evidence="7 9" id="KW-0472">Membrane</keyword>
<keyword evidence="2" id="KW-0813">Transport</keyword>
<keyword evidence="3" id="KW-0050">Antiport</keyword>
<evidence type="ECO:0000256" key="4">
    <source>
        <dbReference type="ARBA" id="ARBA00022692"/>
    </source>
</evidence>
<sequence>MDDLTIKLAAIGAIGIGAQWIAWRTGWPAIALMLAGGILAGPVTGFIDPVEDFGNLYQPAVKLAVAIILFEGGLSLNFRELRHAGWGVFRLVTLGTLIAWGLGALALRYAADIAWEPAILFGGILVVTGPTVIGPMLRQLRIGNRPSDILKWEGIVNDPIGALLAVLTLAYVNTTEVSGGNAIADIGMHVGLASLFAIALGVGMAWFIAYLFPRGLVPEFLKVPVVFALVILGFVIADTVEHETGLLTVTAMGIALANMKLDSFGEMRRFKESVTILLISGVFVILSATLNLELIQRFELRFILFLILLLFVVRPLSVLIPLLFSSIPWPERIFMAWIAPRGVVCVAITGLFAIRLEELGFEDADALMPLAFAVVIITIIAHGFSAKWVAQKLGIDQGPGRSVLIVGATGWSIELAEALVKRDVPVTIADTSFLALRRARQKGVETFHGEALEAIHEDHLDVFSYQSVIAATDNDAYNALICAELGPEIGRDRVFQLGNEEEKGISTLPSALKGRMLMKSAAGLLELLARREQGWEFKQTRIGEKYTLDDLRARLSGNSELFAVVTPEKIVKFFTSAARPSINEGDFVIAYIPPGGDSADEDEKEALKERAREARESAKTDVAPGDGGLAPA</sequence>
<feature type="transmembrane region" description="Helical" evidence="9">
    <location>
        <begin position="366"/>
        <end position="384"/>
    </location>
</feature>
<feature type="transmembrane region" description="Helical" evidence="9">
    <location>
        <begin position="302"/>
        <end position="324"/>
    </location>
</feature>
<evidence type="ECO:0000256" key="6">
    <source>
        <dbReference type="ARBA" id="ARBA00023065"/>
    </source>
</evidence>
<feature type="transmembrane region" description="Helical" evidence="9">
    <location>
        <begin position="88"/>
        <end position="111"/>
    </location>
</feature>
<comment type="caution">
    <text evidence="12">The sequence shown here is derived from an EMBL/GenBank/DDBJ whole genome shotgun (WGS) entry which is preliminary data.</text>
</comment>
<keyword evidence="5 9" id="KW-1133">Transmembrane helix</keyword>
<evidence type="ECO:0000256" key="1">
    <source>
        <dbReference type="ARBA" id="ARBA00004651"/>
    </source>
</evidence>
<gene>
    <name evidence="12" type="ORF">KCG44_00940</name>
</gene>
<dbReference type="Proteomes" id="UP000722336">
    <property type="component" value="Unassembled WGS sequence"/>
</dbReference>
<keyword evidence="6" id="KW-0406">Ion transport</keyword>
<feature type="transmembrane region" description="Helical" evidence="9">
    <location>
        <begin position="192"/>
        <end position="213"/>
    </location>
</feature>
<feature type="region of interest" description="Disordered" evidence="8">
    <location>
        <begin position="593"/>
        <end position="632"/>
    </location>
</feature>
<evidence type="ECO:0000259" key="11">
    <source>
        <dbReference type="Pfam" id="PF02254"/>
    </source>
</evidence>
<evidence type="ECO:0000256" key="5">
    <source>
        <dbReference type="ARBA" id="ARBA00022989"/>
    </source>
</evidence>
<accession>A0ABS6SAF4</accession>
<evidence type="ECO:0000256" key="8">
    <source>
        <dbReference type="SAM" id="MobiDB-lite"/>
    </source>
</evidence>
<evidence type="ECO:0000259" key="10">
    <source>
        <dbReference type="Pfam" id="PF00999"/>
    </source>
</evidence>
<evidence type="ECO:0000256" key="9">
    <source>
        <dbReference type="SAM" id="Phobius"/>
    </source>
</evidence>
<dbReference type="Pfam" id="PF02254">
    <property type="entry name" value="TrkA_N"/>
    <property type="match status" value="1"/>
</dbReference>
<reference evidence="12 13" key="1">
    <citation type="submission" date="2021-04" db="EMBL/GenBank/DDBJ databases">
        <authorList>
            <person name="Pira H."/>
            <person name="Risdian C."/>
            <person name="Wink J."/>
        </authorList>
    </citation>
    <scope>NUCLEOTIDE SEQUENCE [LARGE SCALE GENOMIC DNA]</scope>
    <source>
        <strain evidence="12 13">WHA3</strain>
    </source>
</reference>
<feature type="transmembrane region" description="Helical" evidence="9">
    <location>
        <begin position="220"/>
        <end position="237"/>
    </location>
</feature>
<comment type="subcellular location">
    <subcellularLocation>
        <location evidence="1">Cell membrane</location>
        <topology evidence="1">Multi-pass membrane protein</topology>
    </subcellularLocation>
</comment>
<dbReference type="PANTHER" id="PTHR32507">
    <property type="entry name" value="NA(+)/H(+) ANTIPORTER 1"/>
    <property type="match status" value="1"/>
</dbReference>
<evidence type="ECO:0000256" key="2">
    <source>
        <dbReference type="ARBA" id="ARBA00022448"/>
    </source>
</evidence>
<proteinExistence type="predicted"/>
<dbReference type="PANTHER" id="PTHR32507:SF0">
    <property type="entry name" value="NA(+)_H(+) ANTIPORTER 2-RELATED"/>
    <property type="match status" value="1"/>
</dbReference>
<feature type="transmembrane region" description="Helical" evidence="9">
    <location>
        <begin position="117"/>
        <end position="137"/>
    </location>
</feature>
<evidence type="ECO:0000256" key="3">
    <source>
        <dbReference type="ARBA" id="ARBA00022449"/>
    </source>
</evidence>
<feature type="domain" description="Cation/H+ exchanger transmembrane" evidence="10">
    <location>
        <begin position="22"/>
        <end position="391"/>
    </location>
</feature>
<dbReference type="InterPro" id="IPR003148">
    <property type="entry name" value="RCK_N"/>
</dbReference>